<keyword evidence="1" id="KW-1185">Reference proteome</keyword>
<dbReference type="AlphaFoldDB" id="A0A915K535"/>
<name>A0A915K535_ROMCU</name>
<protein>
    <submittedName>
        <fullName evidence="2">Uncharacterized protein</fullName>
    </submittedName>
</protein>
<dbReference type="WBParaSite" id="nRc.2.0.1.t33314-RA">
    <property type="protein sequence ID" value="nRc.2.0.1.t33314-RA"/>
    <property type="gene ID" value="nRc.2.0.1.g33314"/>
</dbReference>
<evidence type="ECO:0000313" key="1">
    <source>
        <dbReference type="Proteomes" id="UP000887565"/>
    </source>
</evidence>
<sequence>MVSFESFSDVTAVVNGVAAGGQFLVLGSFLVSTVEIDAYTETYFGRILFGQRKNETAGVAESLTSIRKQCQDGTLWFGAVMPARSVRSIRFCVNVVAQGSAERKVASERPRRAISWSKNFAPKAPRKNGHAELAAHKRSRPSLWWPYSRGLL</sequence>
<evidence type="ECO:0000313" key="2">
    <source>
        <dbReference type="WBParaSite" id="nRc.2.0.1.t33314-RA"/>
    </source>
</evidence>
<dbReference type="Proteomes" id="UP000887565">
    <property type="component" value="Unplaced"/>
</dbReference>
<reference evidence="2" key="1">
    <citation type="submission" date="2022-11" db="UniProtKB">
        <authorList>
            <consortium name="WormBaseParasite"/>
        </authorList>
    </citation>
    <scope>IDENTIFICATION</scope>
</reference>
<organism evidence="1 2">
    <name type="scientific">Romanomermis culicivorax</name>
    <name type="common">Nematode worm</name>
    <dbReference type="NCBI Taxonomy" id="13658"/>
    <lineage>
        <taxon>Eukaryota</taxon>
        <taxon>Metazoa</taxon>
        <taxon>Ecdysozoa</taxon>
        <taxon>Nematoda</taxon>
        <taxon>Enoplea</taxon>
        <taxon>Dorylaimia</taxon>
        <taxon>Mermithida</taxon>
        <taxon>Mermithoidea</taxon>
        <taxon>Mermithidae</taxon>
        <taxon>Romanomermis</taxon>
    </lineage>
</organism>
<proteinExistence type="predicted"/>
<accession>A0A915K535</accession>